<dbReference type="PANTHER" id="PTHR43436">
    <property type="entry name" value="ARAC-FAMILY TRANSCRIPTIONAL REGULATOR"/>
    <property type="match status" value="1"/>
</dbReference>
<dbReference type="SMART" id="SM00342">
    <property type="entry name" value="HTH_ARAC"/>
    <property type="match status" value="1"/>
</dbReference>
<dbReference type="Gene3D" id="1.10.10.60">
    <property type="entry name" value="Homeodomain-like"/>
    <property type="match status" value="2"/>
</dbReference>
<dbReference type="Pfam" id="PF12833">
    <property type="entry name" value="HTH_18"/>
    <property type="match status" value="1"/>
</dbReference>
<proteinExistence type="predicted"/>
<dbReference type="EMBL" id="BPMK01000016">
    <property type="protein sequence ID" value="GIZ53337.1"/>
    <property type="molecule type" value="Genomic_DNA"/>
</dbReference>
<accession>A0ABQ4Q7Z1</accession>
<dbReference type="PROSITE" id="PS01124">
    <property type="entry name" value="HTH_ARAC_FAMILY_2"/>
    <property type="match status" value="1"/>
</dbReference>
<dbReference type="InterPro" id="IPR009057">
    <property type="entry name" value="Homeodomain-like_sf"/>
</dbReference>
<feature type="domain" description="HTH araC/xylS-type" evidence="3">
    <location>
        <begin position="202"/>
        <end position="300"/>
    </location>
</feature>
<evidence type="ECO:0000313" key="5">
    <source>
        <dbReference type="Proteomes" id="UP000887222"/>
    </source>
</evidence>
<reference evidence="4 5" key="1">
    <citation type="journal article" date="2022" name="Int. J. Syst. Evol. Microbiol.">
        <title>Noviherbaspirillum aridicola sp. nov., isolated from an arid soil in Pakistan.</title>
        <authorList>
            <person name="Khan I.U."/>
            <person name="Saqib M."/>
            <person name="Amin A."/>
            <person name="Hussain F."/>
            <person name="Li L."/>
            <person name="Liu Y.H."/>
            <person name="Fang B.Z."/>
            <person name="Ahmed I."/>
            <person name="Li W.J."/>
        </authorList>
    </citation>
    <scope>NUCLEOTIDE SEQUENCE [LARGE SCALE GENOMIC DNA]</scope>
    <source>
        <strain evidence="4 5">NCCP-691</strain>
    </source>
</reference>
<evidence type="ECO:0000256" key="1">
    <source>
        <dbReference type="ARBA" id="ARBA00023015"/>
    </source>
</evidence>
<protein>
    <submittedName>
        <fullName evidence="4">AraC family transcriptional regulator</fullName>
    </submittedName>
</protein>
<dbReference type="InterPro" id="IPR009594">
    <property type="entry name" value="Tscrpt_reg_HTH_AraC_N"/>
</dbReference>
<sequence>MTTEHIPLYDKSRDKQHRMAELIKTLAPNEGYTLTAIDGVKLMRSDRDIARTPVLYEPSIVVVVSGKKRGFIGDSVYNYDAQQFLVLSVPLPFESETIATPEDPMLAVQIPLDLTVIAELLVTLDAAAALRGESAVGICSTRLDDKLTDAVLRLVEALGSPLESRALGAAILREIYFRALTSEQGPAIRAALNHQSYHAKINRALRRIHADYAGDLDVDTLADEAGMSVAAFHASFKAVTGTSPIQYLKTVRLHKARLLMVQDGINASTAAVRVGYESASQFSREFKRFFGRPPLEEALAMKNALLVSSHSTVSAYVTVQ</sequence>
<dbReference type="Proteomes" id="UP000887222">
    <property type="component" value="Unassembled WGS sequence"/>
</dbReference>
<gene>
    <name evidence="4" type="ORF">NCCP691_33510</name>
</gene>
<keyword evidence="2" id="KW-0804">Transcription</keyword>
<name>A0ABQ4Q7Z1_9BURK</name>
<dbReference type="Pfam" id="PF06719">
    <property type="entry name" value="AraC_N"/>
    <property type="match status" value="1"/>
</dbReference>
<dbReference type="InterPro" id="IPR018060">
    <property type="entry name" value="HTH_AraC"/>
</dbReference>
<evidence type="ECO:0000259" key="3">
    <source>
        <dbReference type="PROSITE" id="PS01124"/>
    </source>
</evidence>
<evidence type="ECO:0000256" key="2">
    <source>
        <dbReference type="ARBA" id="ARBA00023163"/>
    </source>
</evidence>
<dbReference type="PANTHER" id="PTHR43436:SF2">
    <property type="entry name" value="ARAC_XYLS FAMILY TRANSCRIPTIONAL REGULATOR"/>
    <property type="match status" value="1"/>
</dbReference>
<comment type="caution">
    <text evidence="4">The sequence shown here is derived from an EMBL/GenBank/DDBJ whole genome shotgun (WGS) entry which is preliminary data.</text>
</comment>
<keyword evidence="1" id="KW-0805">Transcription regulation</keyword>
<dbReference type="RefSeq" id="WP_220809755.1">
    <property type="nucleotide sequence ID" value="NZ_BPMK01000016.1"/>
</dbReference>
<organism evidence="4 5">
    <name type="scientific">Noviherbaspirillum aridicola</name>
    <dbReference type="NCBI Taxonomy" id="2849687"/>
    <lineage>
        <taxon>Bacteria</taxon>
        <taxon>Pseudomonadati</taxon>
        <taxon>Pseudomonadota</taxon>
        <taxon>Betaproteobacteria</taxon>
        <taxon>Burkholderiales</taxon>
        <taxon>Oxalobacteraceae</taxon>
        <taxon>Noviherbaspirillum</taxon>
    </lineage>
</organism>
<dbReference type="SUPFAM" id="SSF46689">
    <property type="entry name" value="Homeodomain-like"/>
    <property type="match status" value="2"/>
</dbReference>
<evidence type="ECO:0000313" key="4">
    <source>
        <dbReference type="EMBL" id="GIZ53337.1"/>
    </source>
</evidence>
<keyword evidence="5" id="KW-1185">Reference proteome</keyword>